<sequence length="386" mass="43672">MSNTSGSSASSKRKGIIAGLTAGIFCLSVVILGICIVRRKKQSTEEDVDTYWEQLSGMPVRFSFQELQDATGNFSKLLGEGGFGSVFEGVLKNEEKIAVKQVNSLGQGKKEFLAEVQTIGSIHHINLVRLIGFCVENHHRLLVYEFMNSGSLDKWSFSKDSVQLTLDWLTRRNIIRDIAKGLAYLHEECRQKIVHLDIKPQNILLDENLCTKVSDFGLSKSFDKDQNQIVTTLRGTPGYLAPEWLSSFITEKADVYSFGIVVMETICLRKNFAMSESEDRVHLLDLFRRKDEEDRLIDIIESNDEDTRLNISDMIRTLKLALWCLRSDFTRRPSMSAVVKVIEGTLHPESNLEHQTLDFNPLAAIRRKFEFETTVSVSPSVLSGLR</sequence>
<dbReference type="InterPro" id="IPR051343">
    <property type="entry name" value="G-type_lectin_kinases/EP1-like"/>
</dbReference>
<keyword evidence="8" id="KW-1133">Transmembrane helix</keyword>
<evidence type="ECO:0000256" key="2">
    <source>
        <dbReference type="ARBA" id="ARBA00022729"/>
    </source>
</evidence>
<keyword evidence="10" id="KW-1185">Reference proteome</keyword>
<dbReference type="Pfam" id="PF00069">
    <property type="entry name" value="Pkinase"/>
    <property type="match status" value="1"/>
</dbReference>
<keyword evidence="4" id="KW-0418">Kinase</keyword>
<keyword evidence="1" id="KW-0808">Transferase</keyword>
<feature type="transmembrane region" description="Helical" evidence="8">
    <location>
        <begin position="16"/>
        <end position="37"/>
    </location>
</feature>
<gene>
    <name evidence="11" type="primary">LOC113742264</name>
</gene>
<dbReference type="Proteomes" id="UP001652660">
    <property type="component" value="Chromosome 1c"/>
</dbReference>
<evidence type="ECO:0000256" key="6">
    <source>
        <dbReference type="PROSITE-ProRule" id="PRU10141"/>
    </source>
</evidence>
<feature type="binding site" evidence="6">
    <location>
        <position position="100"/>
    </location>
    <ligand>
        <name>ATP</name>
        <dbReference type="ChEBI" id="CHEBI:30616"/>
    </ligand>
</feature>
<keyword evidence="8" id="KW-0812">Transmembrane</keyword>
<keyword evidence="5 6" id="KW-0067">ATP-binding</keyword>
<evidence type="ECO:0000313" key="10">
    <source>
        <dbReference type="Proteomes" id="UP001652660"/>
    </source>
</evidence>
<reference evidence="11" key="2">
    <citation type="submission" date="2025-08" db="UniProtKB">
        <authorList>
            <consortium name="RefSeq"/>
        </authorList>
    </citation>
    <scope>IDENTIFICATION</scope>
    <source>
        <tissue evidence="11">Leaves</tissue>
    </source>
</reference>
<dbReference type="InterPro" id="IPR011009">
    <property type="entry name" value="Kinase-like_dom_sf"/>
</dbReference>
<dbReference type="InterPro" id="IPR008271">
    <property type="entry name" value="Ser/Thr_kinase_AS"/>
</dbReference>
<evidence type="ECO:0000259" key="9">
    <source>
        <dbReference type="PROSITE" id="PS50011"/>
    </source>
</evidence>
<proteinExistence type="inferred from homology"/>
<dbReference type="SUPFAM" id="SSF56112">
    <property type="entry name" value="Protein kinase-like (PK-like)"/>
    <property type="match status" value="1"/>
</dbReference>
<keyword evidence="8" id="KW-0472">Membrane</keyword>
<evidence type="ECO:0000256" key="5">
    <source>
        <dbReference type="ARBA" id="ARBA00022840"/>
    </source>
</evidence>
<dbReference type="PANTHER" id="PTHR47976:SF110">
    <property type="entry name" value="RECEPTOR-LIKE SERINE_THREONINE-PROTEIN KINASE"/>
    <property type="match status" value="1"/>
</dbReference>
<evidence type="ECO:0000256" key="3">
    <source>
        <dbReference type="ARBA" id="ARBA00022741"/>
    </source>
</evidence>
<accession>A0ABM4U934</accession>
<evidence type="ECO:0000256" key="8">
    <source>
        <dbReference type="SAM" id="Phobius"/>
    </source>
</evidence>
<evidence type="ECO:0000256" key="1">
    <source>
        <dbReference type="ARBA" id="ARBA00022679"/>
    </source>
</evidence>
<evidence type="ECO:0000256" key="4">
    <source>
        <dbReference type="ARBA" id="ARBA00022777"/>
    </source>
</evidence>
<reference evidence="10" key="1">
    <citation type="journal article" date="2025" name="Foods">
        <title>Unveiling the Microbial Signatures of Arabica Coffee Cherries: Insights into Ripeness Specific Diversity, Functional Traits, and Implications for Quality and Safety.</title>
        <authorList>
            <consortium name="RefSeq"/>
            <person name="Tenea G.N."/>
            <person name="Cifuentes V."/>
            <person name="Reyes P."/>
            <person name="Cevallos-Vallejos M."/>
        </authorList>
    </citation>
    <scope>NUCLEOTIDE SEQUENCE [LARGE SCALE GENOMIC DNA]</scope>
</reference>
<dbReference type="PROSITE" id="PS00107">
    <property type="entry name" value="PROTEIN_KINASE_ATP"/>
    <property type="match status" value="1"/>
</dbReference>
<dbReference type="InterPro" id="IPR017441">
    <property type="entry name" value="Protein_kinase_ATP_BS"/>
</dbReference>
<dbReference type="RefSeq" id="XP_071903793.1">
    <property type="nucleotide sequence ID" value="XM_072047692.1"/>
</dbReference>
<comment type="similarity">
    <text evidence="7">Belongs to the protein kinase superfamily.</text>
</comment>
<keyword evidence="7" id="KW-0723">Serine/threonine-protein kinase</keyword>
<dbReference type="GeneID" id="113742264"/>
<name>A0ABM4U934_COFAR</name>
<keyword evidence="3 6" id="KW-0547">Nucleotide-binding</keyword>
<keyword evidence="2" id="KW-0732">Signal</keyword>
<feature type="domain" description="Protein kinase" evidence="9">
    <location>
        <begin position="72"/>
        <end position="350"/>
    </location>
</feature>
<dbReference type="Gene3D" id="3.30.200.20">
    <property type="entry name" value="Phosphorylase Kinase, domain 1"/>
    <property type="match status" value="1"/>
</dbReference>
<dbReference type="SMART" id="SM00220">
    <property type="entry name" value="S_TKc"/>
    <property type="match status" value="1"/>
</dbReference>
<dbReference type="Gene3D" id="1.10.510.10">
    <property type="entry name" value="Transferase(Phosphotransferase) domain 1"/>
    <property type="match status" value="1"/>
</dbReference>
<evidence type="ECO:0000313" key="11">
    <source>
        <dbReference type="RefSeq" id="XP_071903793.1"/>
    </source>
</evidence>
<dbReference type="PROSITE" id="PS50011">
    <property type="entry name" value="PROTEIN_KINASE_DOM"/>
    <property type="match status" value="1"/>
</dbReference>
<dbReference type="PANTHER" id="PTHR47976">
    <property type="entry name" value="G-TYPE LECTIN S-RECEPTOR-LIKE SERINE/THREONINE-PROTEIN KINASE SD2-5"/>
    <property type="match status" value="1"/>
</dbReference>
<dbReference type="InterPro" id="IPR000719">
    <property type="entry name" value="Prot_kinase_dom"/>
</dbReference>
<dbReference type="PROSITE" id="PS00108">
    <property type="entry name" value="PROTEIN_KINASE_ST"/>
    <property type="match status" value="1"/>
</dbReference>
<evidence type="ECO:0000256" key="7">
    <source>
        <dbReference type="RuleBase" id="RU000304"/>
    </source>
</evidence>
<organism evidence="10 11">
    <name type="scientific">Coffea arabica</name>
    <name type="common">Arabian coffee</name>
    <dbReference type="NCBI Taxonomy" id="13443"/>
    <lineage>
        <taxon>Eukaryota</taxon>
        <taxon>Viridiplantae</taxon>
        <taxon>Streptophyta</taxon>
        <taxon>Embryophyta</taxon>
        <taxon>Tracheophyta</taxon>
        <taxon>Spermatophyta</taxon>
        <taxon>Magnoliopsida</taxon>
        <taxon>eudicotyledons</taxon>
        <taxon>Gunneridae</taxon>
        <taxon>Pentapetalae</taxon>
        <taxon>asterids</taxon>
        <taxon>lamiids</taxon>
        <taxon>Gentianales</taxon>
        <taxon>Rubiaceae</taxon>
        <taxon>Ixoroideae</taxon>
        <taxon>Gardenieae complex</taxon>
        <taxon>Bertiereae - Coffeeae clade</taxon>
        <taxon>Coffeeae</taxon>
        <taxon>Coffea</taxon>
    </lineage>
</organism>
<protein>
    <submittedName>
        <fullName evidence="11">G-type lectin S-receptor-like serine/threonine-protein kinase SD2-5</fullName>
    </submittedName>
</protein>